<dbReference type="Gene3D" id="6.10.250.690">
    <property type="match status" value="1"/>
</dbReference>
<dbReference type="SUPFAM" id="SSF46894">
    <property type="entry name" value="C-terminal effector domain of the bipartite response regulators"/>
    <property type="match status" value="1"/>
</dbReference>
<dbReference type="InterPro" id="IPR039420">
    <property type="entry name" value="WalR-like"/>
</dbReference>
<reference evidence="8" key="1">
    <citation type="submission" date="2020-02" db="EMBL/GenBank/DDBJ databases">
        <authorList>
            <person name="Meier V. D."/>
        </authorList>
    </citation>
    <scope>NUCLEOTIDE SEQUENCE</scope>
    <source>
        <strain evidence="8">AVDCRST_MAG95</strain>
    </source>
</reference>
<evidence type="ECO:0000256" key="1">
    <source>
        <dbReference type="ARBA" id="ARBA00022553"/>
    </source>
</evidence>
<evidence type="ECO:0000256" key="2">
    <source>
        <dbReference type="ARBA" id="ARBA00023012"/>
    </source>
</evidence>
<dbReference type="GO" id="GO:0005829">
    <property type="term" value="C:cytosol"/>
    <property type="evidence" value="ECO:0007669"/>
    <property type="project" value="TreeGrafter"/>
</dbReference>
<dbReference type="PROSITE" id="PS51755">
    <property type="entry name" value="OMPR_PHOB"/>
    <property type="match status" value="1"/>
</dbReference>
<dbReference type="GO" id="GO:0000156">
    <property type="term" value="F:phosphorelay response regulator activity"/>
    <property type="evidence" value="ECO:0007669"/>
    <property type="project" value="TreeGrafter"/>
</dbReference>
<evidence type="ECO:0000259" key="7">
    <source>
        <dbReference type="PROSITE" id="PS51755"/>
    </source>
</evidence>
<accession>A0A6J4JBS9</accession>
<dbReference type="CDD" id="cd17574">
    <property type="entry name" value="REC_OmpR"/>
    <property type="match status" value="1"/>
</dbReference>
<feature type="domain" description="OmpR/PhoB-type" evidence="7">
    <location>
        <begin position="132"/>
        <end position="229"/>
    </location>
</feature>
<evidence type="ECO:0000256" key="3">
    <source>
        <dbReference type="ARBA" id="ARBA00023125"/>
    </source>
</evidence>
<keyword evidence="1 4" id="KW-0597">Phosphoprotein</keyword>
<dbReference type="Pfam" id="PF00072">
    <property type="entry name" value="Response_reg"/>
    <property type="match status" value="1"/>
</dbReference>
<protein>
    <submittedName>
        <fullName evidence="8">Two-component transcriptional response regulator, LuxR family</fullName>
    </submittedName>
</protein>
<dbReference type="PANTHER" id="PTHR48111:SF40">
    <property type="entry name" value="PHOSPHATE REGULON TRANSCRIPTIONAL REGULATORY PROTEIN PHOB"/>
    <property type="match status" value="1"/>
</dbReference>
<keyword evidence="2" id="KW-0902">Two-component regulatory system</keyword>
<feature type="domain" description="Response regulatory" evidence="6">
    <location>
        <begin position="3"/>
        <end position="117"/>
    </location>
</feature>
<dbReference type="InterPro" id="IPR001789">
    <property type="entry name" value="Sig_transdc_resp-reg_receiver"/>
</dbReference>
<dbReference type="InterPro" id="IPR036388">
    <property type="entry name" value="WH-like_DNA-bd_sf"/>
</dbReference>
<organism evidence="8">
    <name type="scientific">uncultured Adhaeribacter sp</name>
    <dbReference type="NCBI Taxonomy" id="448109"/>
    <lineage>
        <taxon>Bacteria</taxon>
        <taxon>Pseudomonadati</taxon>
        <taxon>Bacteroidota</taxon>
        <taxon>Cytophagia</taxon>
        <taxon>Cytophagales</taxon>
        <taxon>Hymenobacteraceae</taxon>
        <taxon>Adhaeribacter</taxon>
        <taxon>environmental samples</taxon>
    </lineage>
</organism>
<dbReference type="GO" id="GO:0006355">
    <property type="term" value="P:regulation of DNA-templated transcription"/>
    <property type="evidence" value="ECO:0007669"/>
    <property type="project" value="InterPro"/>
</dbReference>
<evidence type="ECO:0000256" key="5">
    <source>
        <dbReference type="PROSITE-ProRule" id="PRU01091"/>
    </source>
</evidence>
<feature type="modified residue" description="4-aspartylphosphate" evidence="4">
    <location>
        <position position="52"/>
    </location>
</feature>
<proteinExistence type="predicted"/>
<dbReference type="Pfam" id="PF00486">
    <property type="entry name" value="Trans_reg_C"/>
    <property type="match status" value="1"/>
</dbReference>
<dbReference type="SMART" id="SM00862">
    <property type="entry name" value="Trans_reg_C"/>
    <property type="match status" value="1"/>
</dbReference>
<dbReference type="Gene3D" id="1.10.10.10">
    <property type="entry name" value="Winged helix-like DNA-binding domain superfamily/Winged helix DNA-binding domain"/>
    <property type="match status" value="1"/>
</dbReference>
<dbReference type="SMART" id="SM00448">
    <property type="entry name" value="REC"/>
    <property type="match status" value="1"/>
</dbReference>
<dbReference type="GO" id="GO:0000976">
    <property type="term" value="F:transcription cis-regulatory region binding"/>
    <property type="evidence" value="ECO:0007669"/>
    <property type="project" value="TreeGrafter"/>
</dbReference>
<evidence type="ECO:0000259" key="6">
    <source>
        <dbReference type="PROSITE" id="PS50110"/>
    </source>
</evidence>
<dbReference type="InterPro" id="IPR011006">
    <property type="entry name" value="CheY-like_superfamily"/>
</dbReference>
<dbReference type="CDD" id="cd00383">
    <property type="entry name" value="trans_reg_C"/>
    <property type="match status" value="1"/>
</dbReference>
<sequence length="237" mass="26473">MANVLLVEDDENLGFLVQDSLENQGFTVQLCADGAAGLRTFQERSFDICILDVMLPLLDGFSLAGAIRQQNPAVPFLFLTAKAQPNDRIDGLRLGADDYVTKPFRMEELVLRLKAILKRTTPPILPPANGQNASVFFGQSQLHYANLLLSVKGQPVQLTQKEADVLHLLGRHLNSIVKRDTILKDIWEDNGYFVARSLDVFISKLRKYLRPDETLRIANIHGVGYKLEVLPPAPLLK</sequence>
<gene>
    <name evidence="8" type="ORF">AVDCRST_MAG95-2878</name>
</gene>
<dbReference type="EMBL" id="CADCTJ010000913">
    <property type="protein sequence ID" value="CAA9273275.1"/>
    <property type="molecule type" value="Genomic_DNA"/>
</dbReference>
<name>A0A6J4JBS9_9BACT</name>
<evidence type="ECO:0000313" key="8">
    <source>
        <dbReference type="EMBL" id="CAA9273275.1"/>
    </source>
</evidence>
<dbReference type="PROSITE" id="PS50110">
    <property type="entry name" value="RESPONSE_REGULATORY"/>
    <property type="match status" value="1"/>
</dbReference>
<dbReference type="InterPro" id="IPR016032">
    <property type="entry name" value="Sig_transdc_resp-reg_C-effctor"/>
</dbReference>
<dbReference type="AlphaFoldDB" id="A0A6J4JBS9"/>
<dbReference type="InterPro" id="IPR001867">
    <property type="entry name" value="OmpR/PhoB-type_DNA-bd"/>
</dbReference>
<keyword evidence="3 5" id="KW-0238">DNA-binding</keyword>
<dbReference type="SUPFAM" id="SSF52172">
    <property type="entry name" value="CheY-like"/>
    <property type="match status" value="1"/>
</dbReference>
<dbReference type="PANTHER" id="PTHR48111">
    <property type="entry name" value="REGULATOR OF RPOS"/>
    <property type="match status" value="1"/>
</dbReference>
<dbReference type="Gene3D" id="3.40.50.2300">
    <property type="match status" value="1"/>
</dbReference>
<feature type="DNA-binding region" description="OmpR/PhoB-type" evidence="5">
    <location>
        <begin position="132"/>
        <end position="229"/>
    </location>
</feature>
<evidence type="ECO:0000256" key="4">
    <source>
        <dbReference type="PROSITE-ProRule" id="PRU00169"/>
    </source>
</evidence>
<dbReference type="GO" id="GO:0032993">
    <property type="term" value="C:protein-DNA complex"/>
    <property type="evidence" value="ECO:0007669"/>
    <property type="project" value="TreeGrafter"/>
</dbReference>